<proteinExistence type="predicted"/>
<dbReference type="Proteomes" id="UP000198324">
    <property type="component" value="Unassembled WGS sequence"/>
</dbReference>
<reference evidence="1 2" key="1">
    <citation type="submission" date="2017-06" db="EMBL/GenBank/DDBJ databases">
        <authorList>
            <person name="Kim H.J."/>
            <person name="Triplett B.A."/>
        </authorList>
    </citation>
    <scope>NUCLEOTIDE SEQUENCE [LARGE SCALE GENOMIC DNA]</scope>
    <source>
        <strain evidence="1 2">DSM 13116</strain>
    </source>
</reference>
<dbReference type="RefSeq" id="WP_089273094.1">
    <property type="nucleotide sequence ID" value="NZ_FZOC01000002.1"/>
</dbReference>
<protein>
    <submittedName>
        <fullName evidence="1">Uncharacterized protein</fullName>
    </submittedName>
</protein>
<organism evidence="1 2">
    <name type="scientific">Humidesulfovibrio mexicanus</name>
    <dbReference type="NCBI Taxonomy" id="147047"/>
    <lineage>
        <taxon>Bacteria</taxon>
        <taxon>Pseudomonadati</taxon>
        <taxon>Thermodesulfobacteriota</taxon>
        <taxon>Desulfovibrionia</taxon>
        <taxon>Desulfovibrionales</taxon>
        <taxon>Desulfovibrionaceae</taxon>
        <taxon>Humidesulfovibrio</taxon>
    </lineage>
</organism>
<name>A0A238ZD42_9BACT</name>
<dbReference type="EMBL" id="FZOC01000002">
    <property type="protein sequence ID" value="SNR80683.1"/>
    <property type="molecule type" value="Genomic_DNA"/>
</dbReference>
<evidence type="ECO:0000313" key="2">
    <source>
        <dbReference type="Proteomes" id="UP000198324"/>
    </source>
</evidence>
<gene>
    <name evidence="1" type="ORF">SAMN04488503_1402</name>
</gene>
<keyword evidence="2" id="KW-1185">Reference proteome</keyword>
<evidence type="ECO:0000313" key="1">
    <source>
        <dbReference type="EMBL" id="SNR80683.1"/>
    </source>
</evidence>
<dbReference type="AlphaFoldDB" id="A0A238ZD42"/>
<accession>A0A238ZD42</accession>
<sequence length="145" mass="15794">MLTSFGEIFPGRVVMLDANLFDVVACATGSPSIRSHYCACLELGPRRICWLPVNSGASPGRLPIFREEKRGHPNWVNNPKKRSAQGVSYYHPTQVWALTPETSVLASRHDLSTLASPNLIVPGCLARILSDCARAVEMSHALAPV</sequence>